<sequence>MVTSDACKTLSKVLGALRAHDTDTIVALADPRVRSGREDTDDEDEEHDSVDGEDVLEGGDGAGCG</sequence>
<name>A0A1K2F9G7_STRAR</name>
<organism evidence="2 3">
    <name type="scientific">Streptomyces atratus</name>
    <dbReference type="NCBI Taxonomy" id="1893"/>
    <lineage>
        <taxon>Bacteria</taxon>
        <taxon>Bacillati</taxon>
        <taxon>Actinomycetota</taxon>
        <taxon>Actinomycetes</taxon>
        <taxon>Kitasatosporales</taxon>
        <taxon>Streptomycetaceae</taxon>
        <taxon>Streptomyces</taxon>
    </lineage>
</organism>
<protein>
    <submittedName>
        <fullName evidence="2">Uncharacterized protein</fullName>
    </submittedName>
</protein>
<dbReference type="Proteomes" id="UP000181909">
    <property type="component" value="Unassembled WGS sequence"/>
</dbReference>
<dbReference type="RefSeq" id="WP_072489416.1">
    <property type="nucleotide sequence ID" value="NZ_CP108277.1"/>
</dbReference>
<dbReference type="STRING" id="1893.SAMN02787144_10447"/>
<reference evidence="2 3" key="1">
    <citation type="submission" date="2016-11" db="EMBL/GenBank/DDBJ databases">
        <authorList>
            <person name="Jaros S."/>
            <person name="Januszkiewicz K."/>
            <person name="Wedrychowicz H."/>
        </authorList>
    </citation>
    <scope>NUCLEOTIDE SEQUENCE [LARGE SCALE GENOMIC DNA]</scope>
    <source>
        <strain evidence="2 3">OK807</strain>
    </source>
</reference>
<gene>
    <name evidence="2" type="ORF">SAMN02787144_10447</name>
</gene>
<feature type="compositionally biased region" description="Acidic residues" evidence="1">
    <location>
        <begin position="39"/>
        <end position="57"/>
    </location>
</feature>
<proteinExistence type="predicted"/>
<evidence type="ECO:0000256" key="1">
    <source>
        <dbReference type="SAM" id="MobiDB-lite"/>
    </source>
</evidence>
<feature type="region of interest" description="Disordered" evidence="1">
    <location>
        <begin position="30"/>
        <end position="65"/>
    </location>
</feature>
<accession>A0A1K2F9G7</accession>
<evidence type="ECO:0000313" key="2">
    <source>
        <dbReference type="EMBL" id="SFY44170.1"/>
    </source>
</evidence>
<dbReference type="AlphaFoldDB" id="A0A1K2F9G7"/>
<dbReference type="EMBL" id="FPJO01000044">
    <property type="protein sequence ID" value="SFY44170.1"/>
    <property type="molecule type" value="Genomic_DNA"/>
</dbReference>
<evidence type="ECO:0000313" key="3">
    <source>
        <dbReference type="Proteomes" id="UP000181909"/>
    </source>
</evidence>